<evidence type="ECO:0000259" key="19">
    <source>
        <dbReference type="PROSITE" id="PS51671"/>
    </source>
</evidence>
<feature type="domain" description="Prephenate dehydratase" evidence="18">
    <location>
        <begin position="783"/>
        <end position="960"/>
    </location>
</feature>
<evidence type="ECO:0000256" key="3">
    <source>
        <dbReference type="ARBA" id="ARBA00004929"/>
    </source>
</evidence>
<proteinExistence type="inferred from homology"/>
<dbReference type="InterPro" id="IPR001086">
    <property type="entry name" value="Preph_deHydtase"/>
</dbReference>
<dbReference type="PROSITE" id="PS51671">
    <property type="entry name" value="ACT"/>
    <property type="match status" value="1"/>
</dbReference>
<evidence type="ECO:0000256" key="4">
    <source>
        <dbReference type="ARBA" id="ARBA00008821"/>
    </source>
</evidence>
<gene>
    <name evidence="20" type="ORF">AT9943_LOCUS7865</name>
</gene>
<evidence type="ECO:0000256" key="2">
    <source>
        <dbReference type="ARBA" id="ARBA00004470"/>
    </source>
</evidence>
<dbReference type="EMBL" id="LR881467">
    <property type="protein sequence ID" value="CAD5319695.1"/>
    <property type="molecule type" value="Genomic_DNA"/>
</dbReference>
<keyword evidence="12 17" id="KW-0472">Membrane</keyword>
<comment type="subcellular location">
    <subcellularLocation>
        <location evidence="1">Membrane</location>
        <topology evidence="1">Multi-pass membrane protein</topology>
    </subcellularLocation>
    <subcellularLocation>
        <location evidence="2">Plastid</location>
        <location evidence="2">Chloroplast stroma</location>
    </subcellularLocation>
</comment>
<dbReference type="InterPro" id="IPR045865">
    <property type="entry name" value="ACT-like_dom_sf"/>
</dbReference>
<dbReference type="CDD" id="cd04905">
    <property type="entry name" value="ACT_CM-PDT"/>
    <property type="match status" value="1"/>
</dbReference>
<keyword evidence="8" id="KW-0934">Plastid</keyword>
<feature type="compositionally biased region" description="Basic and acidic residues" evidence="16">
    <location>
        <begin position="113"/>
        <end position="122"/>
    </location>
</feature>
<evidence type="ECO:0000259" key="18">
    <source>
        <dbReference type="PROSITE" id="PS51171"/>
    </source>
</evidence>
<comment type="similarity">
    <text evidence="4">Belongs to the nucleobase:cation symporter-2 (NCS2) (TC 2.A.40) family.</text>
</comment>
<evidence type="ECO:0000256" key="1">
    <source>
        <dbReference type="ARBA" id="ARBA00004141"/>
    </source>
</evidence>
<organism evidence="20 21">
    <name type="scientific">Arabidopsis thaliana</name>
    <name type="common">Mouse-ear cress</name>
    <dbReference type="NCBI Taxonomy" id="3702"/>
    <lineage>
        <taxon>Eukaryota</taxon>
        <taxon>Viridiplantae</taxon>
        <taxon>Streptophyta</taxon>
        <taxon>Embryophyta</taxon>
        <taxon>Tracheophyta</taxon>
        <taxon>Spermatophyta</taxon>
        <taxon>Magnoliopsida</taxon>
        <taxon>eudicotyledons</taxon>
        <taxon>Gunneridae</taxon>
        <taxon>Pentapetalae</taxon>
        <taxon>rosids</taxon>
        <taxon>malvids</taxon>
        <taxon>Brassicales</taxon>
        <taxon>Brassicaceae</taxon>
        <taxon>Camelineae</taxon>
        <taxon>Arabidopsis</taxon>
    </lineage>
</organism>
<evidence type="ECO:0000256" key="14">
    <source>
        <dbReference type="ARBA" id="ARBA00023222"/>
    </source>
</evidence>
<keyword evidence="10" id="KW-0809">Transit peptide</keyword>
<accession>A0A7G2ECX8</accession>
<dbReference type="InterPro" id="IPR018528">
    <property type="entry name" value="Preph_deHydtase_CS"/>
</dbReference>
<reference evidence="20 21" key="1">
    <citation type="submission" date="2020-09" db="EMBL/GenBank/DDBJ databases">
        <authorList>
            <person name="Ashkenazy H."/>
        </authorList>
    </citation>
    <scope>NUCLEOTIDE SEQUENCE [LARGE SCALE GENOMIC DNA]</scope>
    <source>
        <strain evidence="21">cv. Cdm-0</strain>
    </source>
</reference>
<evidence type="ECO:0000313" key="21">
    <source>
        <dbReference type="Proteomes" id="UP000516314"/>
    </source>
</evidence>
<dbReference type="GO" id="GO:0004664">
    <property type="term" value="F:prephenate dehydratase activity"/>
    <property type="evidence" value="ECO:0007669"/>
    <property type="project" value="InterPro"/>
</dbReference>
<comment type="pathway">
    <text evidence="3">Amino-acid biosynthesis; L-phenylalanine biosynthesis; L-phenylalanine from L-arogenate: step 1/1.</text>
</comment>
<evidence type="ECO:0000256" key="7">
    <source>
        <dbReference type="ARBA" id="ARBA00022605"/>
    </source>
</evidence>
<dbReference type="GO" id="GO:0009570">
    <property type="term" value="C:chloroplast stroma"/>
    <property type="evidence" value="ECO:0007669"/>
    <property type="project" value="UniProtKB-SubCell"/>
</dbReference>
<dbReference type="PROSITE" id="PS00858">
    <property type="entry name" value="PREPHENATE_DEHYDR_2"/>
    <property type="match status" value="1"/>
</dbReference>
<feature type="transmembrane region" description="Helical" evidence="17">
    <location>
        <begin position="584"/>
        <end position="602"/>
    </location>
</feature>
<feature type="compositionally biased region" description="Basic and acidic residues" evidence="16">
    <location>
        <begin position="89"/>
        <end position="98"/>
    </location>
</feature>
<dbReference type="AlphaFoldDB" id="A0A7G2ECX8"/>
<dbReference type="FunFam" id="3.40.190.10:FF:000028">
    <property type="entry name" value="Arogenate dehydratase"/>
    <property type="match status" value="1"/>
</dbReference>
<feature type="region of interest" description="Disordered" evidence="16">
    <location>
        <begin position="1"/>
        <end position="145"/>
    </location>
</feature>
<evidence type="ECO:0000256" key="9">
    <source>
        <dbReference type="ARBA" id="ARBA00022692"/>
    </source>
</evidence>
<evidence type="ECO:0000256" key="8">
    <source>
        <dbReference type="ARBA" id="ARBA00022640"/>
    </source>
</evidence>
<feature type="transmembrane region" description="Helical" evidence="17">
    <location>
        <begin position="190"/>
        <end position="209"/>
    </location>
</feature>
<dbReference type="InterPro" id="IPR006043">
    <property type="entry name" value="NCS2"/>
</dbReference>
<keyword evidence="9 17" id="KW-0812">Transmembrane</keyword>
<dbReference type="GO" id="GO:0047769">
    <property type="term" value="F:arogenate dehydratase activity"/>
    <property type="evidence" value="ECO:0007669"/>
    <property type="project" value="UniProtKB-EC"/>
</dbReference>
<keyword evidence="7" id="KW-0028">Amino-acid biosynthesis</keyword>
<dbReference type="EC" id="4.2.1.91" evidence="5"/>
<feature type="compositionally biased region" description="Polar residues" evidence="16">
    <location>
        <begin position="41"/>
        <end position="53"/>
    </location>
</feature>
<evidence type="ECO:0000256" key="5">
    <source>
        <dbReference type="ARBA" id="ARBA00013259"/>
    </source>
</evidence>
<dbReference type="Gene3D" id="3.30.70.260">
    <property type="match status" value="1"/>
</dbReference>
<dbReference type="PANTHER" id="PTHR11119">
    <property type="entry name" value="XANTHINE-URACIL / VITAMIN C PERMEASE FAMILY MEMBER"/>
    <property type="match status" value="1"/>
</dbReference>
<evidence type="ECO:0000256" key="15">
    <source>
        <dbReference type="ARBA" id="ARBA00023239"/>
    </source>
</evidence>
<evidence type="ECO:0000256" key="13">
    <source>
        <dbReference type="ARBA" id="ARBA00023141"/>
    </source>
</evidence>
<dbReference type="SUPFAM" id="SSF53850">
    <property type="entry name" value="Periplasmic binding protein-like II"/>
    <property type="match status" value="1"/>
</dbReference>
<feature type="transmembrane region" description="Helical" evidence="17">
    <location>
        <begin position="362"/>
        <end position="381"/>
    </location>
</feature>
<feature type="transmembrane region" description="Helical" evidence="17">
    <location>
        <begin position="279"/>
        <end position="298"/>
    </location>
</feature>
<feature type="transmembrane region" description="Helical" evidence="17">
    <location>
        <begin position="639"/>
        <end position="659"/>
    </location>
</feature>
<dbReference type="GO" id="GO:0009094">
    <property type="term" value="P:L-phenylalanine biosynthetic process"/>
    <property type="evidence" value="ECO:0007669"/>
    <property type="project" value="UniProtKB-UniPathway"/>
</dbReference>
<dbReference type="Proteomes" id="UP000516314">
    <property type="component" value="Chromosome 2"/>
</dbReference>
<feature type="transmembrane region" description="Helical" evidence="17">
    <location>
        <begin position="240"/>
        <end position="259"/>
    </location>
</feature>
<feature type="transmembrane region" description="Helical" evidence="17">
    <location>
        <begin position="305"/>
        <end position="323"/>
    </location>
</feature>
<evidence type="ECO:0000256" key="12">
    <source>
        <dbReference type="ARBA" id="ARBA00023136"/>
    </source>
</evidence>
<evidence type="ECO:0000256" key="16">
    <source>
        <dbReference type="SAM" id="MobiDB-lite"/>
    </source>
</evidence>
<feature type="transmembrane region" description="Helical" evidence="17">
    <location>
        <begin position="526"/>
        <end position="547"/>
    </location>
</feature>
<keyword evidence="15" id="KW-0456">Lyase</keyword>
<protein>
    <recommendedName>
        <fullName evidence="5">arogenate dehydratase</fullName>
        <ecNumber evidence="5">4.2.1.91</ecNumber>
    </recommendedName>
</protein>
<dbReference type="PROSITE" id="PS00857">
    <property type="entry name" value="PREPHENATE_DEHYDR_1"/>
    <property type="match status" value="1"/>
</dbReference>
<dbReference type="InterPro" id="IPR002912">
    <property type="entry name" value="ACT_dom"/>
</dbReference>
<feature type="transmembrane region" description="Helical" evidence="17">
    <location>
        <begin position="329"/>
        <end position="350"/>
    </location>
</feature>
<dbReference type="GO" id="GO:0022857">
    <property type="term" value="F:transmembrane transporter activity"/>
    <property type="evidence" value="ECO:0007669"/>
    <property type="project" value="InterPro"/>
</dbReference>
<name>A0A7G2ECX8_ARATH</name>
<dbReference type="CDD" id="cd13631">
    <property type="entry name" value="PBP2_Ct-PDT_like"/>
    <property type="match status" value="1"/>
</dbReference>
<feature type="transmembrane region" description="Helical" evidence="17">
    <location>
        <begin position="553"/>
        <end position="572"/>
    </location>
</feature>
<keyword evidence="13" id="KW-0057">Aromatic amino acid biosynthesis</keyword>
<dbReference type="Gene3D" id="3.40.190.10">
    <property type="entry name" value="Periplasmic binding protein-like II"/>
    <property type="match status" value="2"/>
</dbReference>
<dbReference type="FunFam" id="3.40.190.10:FF:000031">
    <property type="entry name" value="Arogenate dehydratase"/>
    <property type="match status" value="1"/>
</dbReference>
<dbReference type="FunFam" id="3.30.70.260:FF:000019">
    <property type="entry name" value="Arogenate dehydratase"/>
    <property type="match status" value="1"/>
</dbReference>
<dbReference type="PROSITE" id="PS51171">
    <property type="entry name" value="PREPHENATE_DEHYDR_3"/>
    <property type="match status" value="1"/>
</dbReference>
<keyword evidence="14" id="KW-0584">Phenylalanine biosynthesis</keyword>
<evidence type="ECO:0000256" key="6">
    <source>
        <dbReference type="ARBA" id="ARBA00022528"/>
    </source>
</evidence>
<feature type="compositionally biased region" description="Pro residues" evidence="16">
    <location>
        <begin position="7"/>
        <end position="19"/>
    </location>
</feature>
<keyword evidence="6" id="KW-0150">Chloroplast</keyword>
<evidence type="ECO:0000313" key="20">
    <source>
        <dbReference type="EMBL" id="CAD5319695.1"/>
    </source>
</evidence>
<evidence type="ECO:0000256" key="10">
    <source>
        <dbReference type="ARBA" id="ARBA00022946"/>
    </source>
</evidence>
<evidence type="ECO:0000256" key="11">
    <source>
        <dbReference type="ARBA" id="ARBA00022989"/>
    </source>
</evidence>
<feature type="transmembrane region" description="Helical" evidence="17">
    <location>
        <begin position="215"/>
        <end position="233"/>
    </location>
</feature>
<evidence type="ECO:0000256" key="17">
    <source>
        <dbReference type="SAM" id="Phobius"/>
    </source>
</evidence>
<dbReference type="SUPFAM" id="SSF55021">
    <property type="entry name" value="ACT-like"/>
    <property type="match status" value="1"/>
</dbReference>
<dbReference type="Pfam" id="PF00800">
    <property type="entry name" value="PDT"/>
    <property type="match status" value="1"/>
</dbReference>
<dbReference type="GO" id="GO:0016020">
    <property type="term" value="C:membrane"/>
    <property type="evidence" value="ECO:0007669"/>
    <property type="project" value="UniProtKB-SubCell"/>
</dbReference>
<feature type="domain" description="ACT" evidence="19">
    <location>
        <begin position="974"/>
        <end position="1065"/>
    </location>
</feature>
<dbReference type="Pfam" id="PF00860">
    <property type="entry name" value="Xan_ur_permease"/>
    <property type="match status" value="1"/>
</dbReference>
<dbReference type="UniPathway" id="UPA00121">
    <property type="reaction ID" value="UER00344"/>
</dbReference>
<keyword evidence="11 17" id="KW-1133">Transmembrane helix</keyword>
<sequence length="1085" mass="117193">MSSSDPKPGPKPGPWPPTPESAAMPPSSWAKKTGFRPKFSGETTATDSSSGQLSLPVRAKQQETQPDLEAGQTRLRPPPPVSAAVTNGETDKDKKEKPPPPPPGSVAVPVKDQPVKRRRDSDGVVGRSNGPDGANGSGDPVRRPGRIEETVEVLPQSMDDDLVARNLHMKYGLRDTPGLVPIGFYGLQHYLSMLGSLILVPLVIVPAMGGSHEEVANVVSTVLFVSGITTLLHTSFGSRLPLIQGPSFVFLAPALAIINSPEFQGLNGNNNFKHIMRELQGAIIIGSAFQAVLGYSGLMSLILRLVNPVVVAPTVAAVGLSFYSYGFPLVGKCLEIGVVQILLVIIFALYLRKISVLSHRIFLIYAVPLSLAITWAAAFLLTETGAYTYKGCDPNVPVSNVVSTHCRKYMTRMKYCRVDTSHALSSAPWFRFPYPLQWGVPLFNWKMAFVMCVVSVIASVDSVGSYHASSLLVASRPPTRGVVSRAIGLEGFTSVLAGLWGTGTGSTTLTENVHTIAVTKMGSRRVVELGACVLVIFSLVGKVGGFLASIPQVMVASLLCFMWAMFTALGLSNLRYSEAGSSRNIIIVGLSLFFSLSVPAYFQQYGISPNSNLSVPSYYQPYIVSSHGPFKSQYKGVNYVMNTLLSMSMVIAFIMAVILDNTVPGSKQERGVYVWSDSETATREPALAKDYELPFRVGSSSDWQSSCAILSSKVNSQEQSESLSSNSNGSSSYHVSAVNGHNNGAGVSDLNLVPFNNNQSIQSKKPLSISDLSPAPMHGSNLRVAYQGVPGAYSEAAAGKAYPNCQAIPCDQFEVAFQAVELWIADRAVLPVENSLGGSIHRNYDLLLRHRLHIVGEVQLPVHHCLMALPGVRKEFLTRVISHPQGLAQCEHTLTKLGLNVAREAVDDTAGAAEFIAANNIRDTAAIASARAAEIYGLEILEDGIQDDASNVTRFVMLAREPIIPRTDRPFKTSIVFAHEKGTCVLFKVLSAFAFRNISLTKIESRPNHNVPIRLVDEANVGTAKHFEYMFYIDFEASMAEARAQNALSEVQEFTSFLRVLGSYPMDMTSWSPSSSSSSSSTFSL</sequence>